<keyword evidence="3 6" id="KW-0808">Transferase</keyword>
<dbReference type="EMBL" id="SHBE01000001">
    <property type="protein sequence ID" value="RZO27224.1"/>
    <property type="molecule type" value="Genomic_DNA"/>
</dbReference>
<evidence type="ECO:0000256" key="6">
    <source>
        <dbReference type="PIRNR" id="PIRNR000446"/>
    </source>
</evidence>
<dbReference type="PANTHER" id="PTHR42681">
    <property type="entry name" value="MALONYL-COA-ACYL CARRIER PROTEIN TRANSACYLASE, MITOCHONDRIAL"/>
    <property type="match status" value="1"/>
</dbReference>
<dbReference type="Pfam" id="PF00698">
    <property type="entry name" value="Acyl_transf_1"/>
    <property type="match status" value="1"/>
</dbReference>
<dbReference type="Gene3D" id="3.40.366.10">
    <property type="entry name" value="Malonyl-Coenzyme A Acyl Carrier Protein, domain 2"/>
    <property type="match status" value="1"/>
</dbReference>
<accession>A0A520N172</accession>
<evidence type="ECO:0000313" key="9">
    <source>
        <dbReference type="EMBL" id="RZO27224.1"/>
    </source>
</evidence>
<gene>
    <name evidence="9" type="primary">fabD</name>
    <name evidence="9" type="ORF">EVA92_00325</name>
</gene>
<evidence type="ECO:0000256" key="3">
    <source>
        <dbReference type="ARBA" id="ARBA00022679"/>
    </source>
</evidence>
<dbReference type="SUPFAM" id="SSF55048">
    <property type="entry name" value="Probable ACP-binding domain of malonyl-CoA ACP transacylase"/>
    <property type="match status" value="1"/>
</dbReference>
<dbReference type="EC" id="2.3.1.39" evidence="1 6"/>
<dbReference type="InterPro" id="IPR004410">
    <property type="entry name" value="Malonyl_CoA-ACP_transAc_FabD"/>
</dbReference>
<feature type="active site" evidence="7">
    <location>
        <position position="198"/>
    </location>
</feature>
<evidence type="ECO:0000256" key="1">
    <source>
        <dbReference type="ARBA" id="ARBA00013258"/>
    </source>
</evidence>
<dbReference type="PIRSF" id="PIRSF000446">
    <property type="entry name" value="Mct"/>
    <property type="match status" value="1"/>
</dbReference>
<evidence type="ECO:0000256" key="7">
    <source>
        <dbReference type="PIRSR" id="PIRSR000446-1"/>
    </source>
</evidence>
<dbReference type="AlphaFoldDB" id="A0A520N172"/>
<name>A0A520N172_9GAMM</name>
<feature type="domain" description="Malonyl-CoA:ACP transacylase (MAT)" evidence="8">
    <location>
        <begin position="6"/>
        <end position="294"/>
    </location>
</feature>
<reference evidence="9 10" key="1">
    <citation type="submission" date="2019-02" db="EMBL/GenBank/DDBJ databases">
        <title>Prokaryotic population dynamics and viral predation in marine succession experiment using metagenomics: the confinement effect.</title>
        <authorList>
            <person name="Haro-Moreno J.M."/>
            <person name="Rodriguez-Valera F."/>
            <person name="Lopez-Perez M."/>
        </authorList>
    </citation>
    <scope>NUCLEOTIDE SEQUENCE [LARGE SCALE GENOMIC DNA]</scope>
    <source>
        <strain evidence="9">MED-G159</strain>
    </source>
</reference>
<dbReference type="InterPro" id="IPR050858">
    <property type="entry name" value="Mal-CoA-ACP_Trans/PKS_FabD"/>
</dbReference>
<keyword evidence="4 6" id="KW-0012">Acyltransferase</keyword>
<feature type="active site" evidence="7">
    <location>
        <position position="90"/>
    </location>
</feature>
<dbReference type="InterPro" id="IPR001227">
    <property type="entry name" value="Ac_transferase_dom_sf"/>
</dbReference>
<proteinExistence type="inferred from homology"/>
<comment type="similarity">
    <text evidence="6">Belongs to the fabD family.</text>
</comment>
<dbReference type="NCBIfam" id="TIGR00128">
    <property type="entry name" value="fabD"/>
    <property type="match status" value="1"/>
</dbReference>
<evidence type="ECO:0000256" key="4">
    <source>
        <dbReference type="ARBA" id="ARBA00023315"/>
    </source>
</evidence>
<dbReference type="Proteomes" id="UP000315825">
    <property type="component" value="Unassembled WGS sequence"/>
</dbReference>
<dbReference type="PANTHER" id="PTHR42681:SF1">
    <property type="entry name" value="MALONYL-COA-ACYL CARRIER PROTEIN TRANSACYLASE, MITOCHONDRIAL"/>
    <property type="match status" value="1"/>
</dbReference>
<dbReference type="InterPro" id="IPR024925">
    <property type="entry name" value="Malonyl_CoA-ACP_transAc"/>
</dbReference>
<dbReference type="GO" id="GO:0005829">
    <property type="term" value="C:cytosol"/>
    <property type="evidence" value="ECO:0007669"/>
    <property type="project" value="TreeGrafter"/>
</dbReference>
<dbReference type="InterPro" id="IPR016035">
    <property type="entry name" value="Acyl_Trfase/lysoPLipase"/>
</dbReference>
<dbReference type="SMART" id="SM00827">
    <property type="entry name" value="PKS_AT"/>
    <property type="match status" value="1"/>
</dbReference>
<sequence length="309" mass="34558">MNFSFLFPGQGSQYNGMLKEHFEEFPEFSETIAEGEEFYKEKFQEVIFSNDPRLSDTYYTQPLLLLVSFAFVKVWKKHNCPSPKVSFGHSLGEVSSLLSSEVFHLKAALEFVQSRANLMIASKGSKKTKMVAVLGLDSKEILEIVSEKKADFLEAVNFNSPIQTVIAGNTDEVELLKPSLKKAGAKRVIDLSVSVPSHSSLMNIASTKLRVVLEDLSLGKAIFPTIHNVDSKVSLSSNEIKDKLAYQISKPVLWTDSMKKLKKYGLDEHLELGPGKVLCSLGKQNRVTGNFFSFDDIKVFKDKLNKYGN</sequence>
<organism evidence="9 10">
    <name type="scientific">SAR86 cluster bacterium</name>
    <dbReference type="NCBI Taxonomy" id="2030880"/>
    <lineage>
        <taxon>Bacteria</taxon>
        <taxon>Pseudomonadati</taxon>
        <taxon>Pseudomonadota</taxon>
        <taxon>Gammaproteobacteria</taxon>
        <taxon>SAR86 cluster</taxon>
    </lineage>
</organism>
<comment type="caution">
    <text evidence="9">The sequence shown here is derived from an EMBL/GenBank/DDBJ whole genome shotgun (WGS) entry which is preliminary data.</text>
</comment>
<dbReference type="SUPFAM" id="SSF52151">
    <property type="entry name" value="FabD/lysophospholipase-like"/>
    <property type="match status" value="1"/>
</dbReference>
<evidence type="ECO:0000256" key="5">
    <source>
        <dbReference type="ARBA" id="ARBA00048462"/>
    </source>
</evidence>
<dbReference type="InterPro" id="IPR014043">
    <property type="entry name" value="Acyl_transferase_dom"/>
</dbReference>
<evidence type="ECO:0000259" key="8">
    <source>
        <dbReference type="SMART" id="SM00827"/>
    </source>
</evidence>
<dbReference type="Gene3D" id="3.30.70.250">
    <property type="entry name" value="Malonyl-CoA ACP transacylase, ACP-binding"/>
    <property type="match status" value="1"/>
</dbReference>
<protein>
    <recommendedName>
        <fullName evidence="2 6">Malonyl CoA-acyl carrier protein transacylase</fullName>
        <ecNumber evidence="1 6">2.3.1.39</ecNumber>
    </recommendedName>
</protein>
<dbReference type="GO" id="GO:0004314">
    <property type="term" value="F:[acyl-carrier-protein] S-malonyltransferase activity"/>
    <property type="evidence" value="ECO:0007669"/>
    <property type="project" value="UniProtKB-EC"/>
</dbReference>
<dbReference type="GO" id="GO:0006633">
    <property type="term" value="P:fatty acid biosynthetic process"/>
    <property type="evidence" value="ECO:0007669"/>
    <property type="project" value="TreeGrafter"/>
</dbReference>
<evidence type="ECO:0000313" key="10">
    <source>
        <dbReference type="Proteomes" id="UP000315825"/>
    </source>
</evidence>
<dbReference type="InterPro" id="IPR016036">
    <property type="entry name" value="Malonyl_transacylase_ACP-bd"/>
</dbReference>
<comment type="catalytic activity">
    <reaction evidence="5 6">
        <text>holo-[ACP] + malonyl-CoA = malonyl-[ACP] + CoA</text>
        <dbReference type="Rhea" id="RHEA:41792"/>
        <dbReference type="Rhea" id="RHEA-COMP:9623"/>
        <dbReference type="Rhea" id="RHEA-COMP:9685"/>
        <dbReference type="ChEBI" id="CHEBI:57287"/>
        <dbReference type="ChEBI" id="CHEBI:57384"/>
        <dbReference type="ChEBI" id="CHEBI:64479"/>
        <dbReference type="ChEBI" id="CHEBI:78449"/>
        <dbReference type="EC" id="2.3.1.39"/>
    </reaction>
</comment>
<evidence type="ECO:0000256" key="2">
    <source>
        <dbReference type="ARBA" id="ARBA00018953"/>
    </source>
</evidence>